<sequence length="111" mass="12464">MKALIIILILAVVGYFAYTNLYTPMSDEEKAIKNLKAEFDSATGEIIRAERMAGTTGIAATFDVNDSVNKIKQVEKELKKLKSSLKEESSLQKAKELEDRIKEFYKKSGLD</sequence>
<organism evidence="2">
    <name type="scientific">marine sediment metagenome</name>
    <dbReference type="NCBI Taxonomy" id="412755"/>
    <lineage>
        <taxon>unclassified sequences</taxon>
        <taxon>metagenomes</taxon>
        <taxon>ecological metagenomes</taxon>
    </lineage>
</organism>
<evidence type="ECO:0000256" key="1">
    <source>
        <dbReference type="SAM" id="Coils"/>
    </source>
</evidence>
<protein>
    <submittedName>
        <fullName evidence="2">Uncharacterized protein</fullName>
    </submittedName>
</protein>
<comment type="caution">
    <text evidence="2">The sequence shown here is derived from an EMBL/GenBank/DDBJ whole genome shotgun (WGS) entry which is preliminary data.</text>
</comment>
<keyword evidence="1" id="KW-0175">Coiled coil</keyword>
<dbReference type="AlphaFoldDB" id="X0ZG41"/>
<reference evidence="2" key="1">
    <citation type="journal article" date="2014" name="Front. Microbiol.">
        <title>High frequency of phylogenetically diverse reductive dehalogenase-homologous genes in deep subseafloor sedimentary metagenomes.</title>
        <authorList>
            <person name="Kawai M."/>
            <person name="Futagami T."/>
            <person name="Toyoda A."/>
            <person name="Takaki Y."/>
            <person name="Nishi S."/>
            <person name="Hori S."/>
            <person name="Arai W."/>
            <person name="Tsubouchi T."/>
            <person name="Morono Y."/>
            <person name="Uchiyama I."/>
            <person name="Ito T."/>
            <person name="Fujiyama A."/>
            <person name="Inagaki F."/>
            <person name="Takami H."/>
        </authorList>
    </citation>
    <scope>NUCLEOTIDE SEQUENCE</scope>
    <source>
        <strain evidence="2">Expedition CK06-06</strain>
    </source>
</reference>
<dbReference type="EMBL" id="BART01001404">
    <property type="protein sequence ID" value="GAG68264.1"/>
    <property type="molecule type" value="Genomic_DNA"/>
</dbReference>
<accession>X0ZG41</accession>
<feature type="coiled-coil region" evidence="1">
    <location>
        <begin position="25"/>
        <end position="91"/>
    </location>
</feature>
<gene>
    <name evidence="2" type="ORF">S01H4_05002</name>
</gene>
<evidence type="ECO:0000313" key="2">
    <source>
        <dbReference type="EMBL" id="GAG68264.1"/>
    </source>
</evidence>
<proteinExistence type="predicted"/>
<name>X0ZG41_9ZZZZ</name>